<protein>
    <submittedName>
        <fullName evidence="1">Uncharacterized protein</fullName>
    </submittedName>
</protein>
<evidence type="ECO:0000313" key="2">
    <source>
        <dbReference type="Proteomes" id="UP000014969"/>
    </source>
</evidence>
<organism evidence="1 2">
    <name type="scientific">Mycobacteroides abscessus subsp. bolletii CRM-0020</name>
    <dbReference type="NCBI Taxonomy" id="1306401"/>
    <lineage>
        <taxon>Bacteria</taxon>
        <taxon>Bacillati</taxon>
        <taxon>Actinomycetota</taxon>
        <taxon>Actinomycetes</taxon>
        <taxon>Mycobacteriales</taxon>
        <taxon>Mycobacteriaceae</taxon>
        <taxon>Mycobacteroides</taxon>
        <taxon>Mycobacteroides abscessus</taxon>
    </lineage>
</organism>
<comment type="caution">
    <text evidence="1">The sequence shown here is derived from an EMBL/GenBank/DDBJ whole genome shotgun (WGS) entry which is preliminary data.</text>
</comment>
<gene>
    <name evidence="1" type="ORF">J108_23805</name>
</gene>
<dbReference type="EMBL" id="ATFQ01000040">
    <property type="protein sequence ID" value="EPQ21038.1"/>
    <property type="molecule type" value="Genomic_DNA"/>
</dbReference>
<reference evidence="1 2" key="1">
    <citation type="journal article" date="2013" name="Genome Announc.">
        <title>Genome Sequence of an Epidemic Isolate of Mycobacterium abscessus subsp. bolletii from Rio de Janeiro, Brazil.</title>
        <authorList>
            <person name="Davidson R.M."/>
            <person name="Reynolds P.R."/>
            <person name="Farias-Hesson E."/>
            <person name="Duarte R.S."/>
            <person name="Jackson M."/>
            <person name="Strong M."/>
        </authorList>
    </citation>
    <scope>NUCLEOTIDE SEQUENCE [LARGE SCALE GENOMIC DNA]</scope>
    <source>
        <strain evidence="1 2">CRM-0020</strain>
    </source>
</reference>
<dbReference type="RefSeq" id="WP_020724530.1">
    <property type="nucleotide sequence ID" value="NZ_ATFQ01000040.1"/>
</dbReference>
<accession>A0A829HN71</accession>
<name>A0A829HN71_9MYCO</name>
<proteinExistence type="predicted"/>
<dbReference type="Proteomes" id="UP000014969">
    <property type="component" value="Unassembled WGS sequence"/>
</dbReference>
<sequence length="183" mass="20542">MNNYVVDPEHINVMLWAGMHIGGHRGRMLEWKENPGDLHSPITDILEPATVNYVGQMLLDTNKRAAKDTEPHVFGYRDPAHPWPLPDVLAAIDCYEAQVRQLRHWPRTAAHAFCRSLERAVLRELVGQLPSAARTTSYHITADCTPSQSAENAPHPVPIDPALTSVTARLYERATETTERPQP</sequence>
<evidence type="ECO:0000313" key="1">
    <source>
        <dbReference type="EMBL" id="EPQ21038.1"/>
    </source>
</evidence>
<dbReference type="AlphaFoldDB" id="A0A829HN71"/>